<evidence type="ECO:0000313" key="1">
    <source>
        <dbReference type="EMBL" id="MFC3863037.1"/>
    </source>
</evidence>
<organism evidence="1 2">
    <name type="scientific">Deinococcus antarcticus</name>
    <dbReference type="NCBI Taxonomy" id="1298767"/>
    <lineage>
        <taxon>Bacteria</taxon>
        <taxon>Thermotogati</taxon>
        <taxon>Deinococcota</taxon>
        <taxon>Deinococci</taxon>
        <taxon>Deinococcales</taxon>
        <taxon>Deinococcaceae</taxon>
        <taxon>Deinococcus</taxon>
    </lineage>
</organism>
<gene>
    <name evidence="1" type="ORF">ACFOPQ_19930</name>
</gene>
<proteinExistence type="predicted"/>
<protein>
    <recommendedName>
        <fullName evidence="3">Nitroreductase family protein</fullName>
    </recommendedName>
</protein>
<evidence type="ECO:0008006" key="3">
    <source>
        <dbReference type="Google" id="ProtNLM"/>
    </source>
</evidence>
<keyword evidence="2" id="KW-1185">Reference proteome</keyword>
<accession>A0ABV8AEX1</accession>
<sequence>MSTRLHRRFLGPLWPVPAAEGGKIFENISLSPLAIRSLHHLMSAPGRWRAGPLFGHVADDTLQIHVAAPGSDRHSLYGVLEGNAAYQLGWADALHGLGLTHLDWVGTWLMSPNNLLPSYTDAEFWLHQGAKTSLFDDQTVLLACGLQEQRHEFDAYRLIDDRVIVIPTQH</sequence>
<dbReference type="RefSeq" id="WP_380080974.1">
    <property type="nucleotide sequence ID" value="NZ_JBHRZF010000225.1"/>
</dbReference>
<dbReference type="EMBL" id="JBHRZF010000225">
    <property type="protein sequence ID" value="MFC3863037.1"/>
    <property type="molecule type" value="Genomic_DNA"/>
</dbReference>
<evidence type="ECO:0000313" key="2">
    <source>
        <dbReference type="Proteomes" id="UP001595748"/>
    </source>
</evidence>
<comment type="caution">
    <text evidence="1">The sequence shown here is derived from an EMBL/GenBank/DDBJ whole genome shotgun (WGS) entry which is preliminary data.</text>
</comment>
<reference evidence="2" key="1">
    <citation type="journal article" date="2019" name="Int. J. Syst. Evol. Microbiol.">
        <title>The Global Catalogue of Microorganisms (GCM) 10K type strain sequencing project: providing services to taxonomists for standard genome sequencing and annotation.</title>
        <authorList>
            <consortium name="The Broad Institute Genomics Platform"/>
            <consortium name="The Broad Institute Genome Sequencing Center for Infectious Disease"/>
            <person name="Wu L."/>
            <person name="Ma J."/>
        </authorList>
    </citation>
    <scope>NUCLEOTIDE SEQUENCE [LARGE SCALE GENOMIC DNA]</scope>
    <source>
        <strain evidence="2">CCTCC AB 2013263</strain>
    </source>
</reference>
<name>A0ABV8AEX1_9DEIO</name>
<dbReference type="Proteomes" id="UP001595748">
    <property type="component" value="Unassembled WGS sequence"/>
</dbReference>